<reference evidence="2 3" key="1">
    <citation type="submission" date="2024-07" db="EMBL/GenBank/DDBJ databases">
        <title>Section-level genome sequencing and comparative genomics of Aspergillus sections Usti and Cavernicolus.</title>
        <authorList>
            <consortium name="Lawrence Berkeley National Laboratory"/>
            <person name="Nybo J.L."/>
            <person name="Vesth T.C."/>
            <person name="Theobald S."/>
            <person name="Frisvad J.C."/>
            <person name="Larsen T.O."/>
            <person name="Kjaerboelling I."/>
            <person name="Rothschild-Mancinelli K."/>
            <person name="Lyhne E.K."/>
            <person name="Kogle M.E."/>
            <person name="Barry K."/>
            <person name="Clum A."/>
            <person name="Na H."/>
            <person name="Ledsgaard L."/>
            <person name="Lin J."/>
            <person name="Lipzen A."/>
            <person name="Kuo A."/>
            <person name="Riley R."/>
            <person name="Mondo S."/>
            <person name="Labutti K."/>
            <person name="Haridas S."/>
            <person name="Pangalinan J."/>
            <person name="Salamov A.A."/>
            <person name="Simmons B.A."/>
            <person name="Magnuson J.K."/>
            <person name="Chen J."/>
            <person name="Drula E."/>
            <person name="Henrissat B."/>
            <person name="Wiebenga A."/>
            <person name="Lubbers R.J."/>
            <person name="Gomes A.C."/>
            <person name="Macurrencykelacurrency M.R."/>
            <person name="Stajich J."/>
            <person name="Grigoriev I.V."/>
            <person name="Mortensen U.H."/>
            <person name="De Vries R.P."/>
            <person name="Baker S.E."/>
            <person name="Andersen M.R."/>
        </authorList>
    </citation>
    <scope>NUCLEOTIDE SEQUENCE [LARGE SCALE GENOMIC DNA]</scope>
    <source>
        <strain evidence="2 3">CBS 449.75</strain>
    </source>
</reference>
<dbReference type="GeneID" id="98146940"/>
<proteinExistence type="predicted"/>
<organism evidence="2 3">
    <name type="scientific">Aspergillus lucknowensis</name>
    <dbReference type="NCBI Taxonomy" id="176173"/>
    <lineage>
        <taxon>Eukaryota</taxon>
        <taxon>Fungi</taxon>
        <taxon>Dikarya</taxon>
        <taxon>Ascomycota</taxon>
        <taxon>Pezizomycotina</taxon>
        <taxon>Eurotiomycetes</taxon>
        <taxon>Eurotiomycetidae</taxon>
        <taxon>Eurotiales</taxon>
        <taxon>Aspergillaceae</taxon>
        <taxon>Aspergillus</taxon>
        <taxon>Aspergillus subgen. Nidulantes</taxon>
    </lineage>
</organism>
<feature type="compositionally biased region" description="Low complexity" evidence="1">
    <location>
        <begin position="142"/>
        <end position="151"/>
    </location>
</feature>
<dbReference type="EMBL" id="JBFXLQ010000001">
    <property type="protein sequence ID" value="KAL2872606.1"/>
    <property type="molecule type" value="Genomic_DNA"/>
</dbReference>
<protein>
    <submittedName>
        <fullName evidence="2">Uncharacterized protein</fullName>
    </submittedName>
</protein>
<accession>A0ABR4M7U2</accession>
<dbReference type="Proteomes" id="UP001610432">
    <property type="component" value="Unassembled WGS sequence"/>
</dbReference>
<evidence type="ECO:0000256" key="1">
    <source>
        <dbReference type="SAM" id="MobiDB-lite"/>
    </source>
</evidence>
<evidence type="ECO:0000313" key="2">
    <source>
        <dbReference type="EMBL" id="KAL2872606.1"/>
    </source>
</evidence>
<feature type="compositionally biased region" description="Basic and acidic residues" evidence="1">
    <location>
        <begin position="166"/>
        <end position="178"/>
    </location>
</feature>
<dbReference type="RefSeq" id="XP_070891584.1">
    <property type="nucleotide sequence ID" value="XM_071031868.1"/>
</dbReference>
<feature type="region of interest" description="Disordered" evidence="1">
    <location>
        <begin position="125"/>
        <end position="178"/>
    </location>
</feature>
<comment type="caution">
    <text evidence="2">The sequence shown here is derived from an EMBL/GenBank/DDBJ whole genome shotgun (WGS) entry which is preliminary data.</text>
</comment>
<sequence length="206" mass="22710">MVGSSSSSSRYVLGWRLFGLNASTGKEGWGIAATAMVYLYTLHFPCHLSLTHWVRRQLWVLHPESSQRTLEEIGLILAADSPWVWTAGSNFHMLKEANPAFELAKATSSEYDADNAQLERSVRAQEQVETCESSPKPPALGRSESSLERSLATSLDGASFPSRFAEGSKSRAPQREDDFQRRLLVEYLPGANIGRKRLAPQAGLTG</sequence>
<keyword evidence="3" id="KW-1185">Reference proteome</keyword>
<name>A0ABR4M7U2_9EURO</name>
<gene>
    <name evidence="2" type="ORF">BJX67DRAFT_376408</name>
</gene>
<evidence type="ECO:0000313" key="3">
    <source>
        <dbReference type="Proteomes" id="UP001610432"/>
    </source>
</evidence>